<evidence type="ECO:0000256" key="4">
    <source>
        <dbReference type="SAM" id="MobiDB-lite"/>
    </source>
</evidence>
<feature type="compositionally biased region" description="Low complexity" evidence="4">
    <location>
        <begin position="762"/>
        <end position="773"/>
    </location>
</feature>
<evidence type="ECO:0000256" key="2">
    <source>
        <dbReference type="ARBA" id="ARBA00022574"/>
    </source>
</evidence>
<name>A0A1R1YCE4_9FUNG</name>
<feature type="compositionally biased region" description="Low complexity" evidence="4">
    <location>
        <begin position="409"/>
        <end position="425"/>
    </location>
</feature>
<keyword evidence="3" id="KW-0677">Repeat</keyword>
<dbReference type="GO" id="GO:0016567">
    <property type="term" value="P:protein ubiquitination"/>
    <property type="evidence" value="ECO:0007669"/>
    <property type="project" value="TreeGrafter"/>
</dbReference>
<feature type="region of interest" description="Disordered" evidence="4">
    <location>
        <begin position="980"/>
        <end position="1022"/>
    </location>
</feature>
<dbReference type="EMBL" id="LSSN01000315">
    <property type="protein sequence ID" value="OMJ24598.1"/>
    <property type="molecule type" value="Genomic_DNA"/>
</dbReference>
<dbReference type="Proteomes" id="UP000187283">
    <property type="component" value="Unassembled WGS sequence"/>
</dbReference>
<evidence type="ECO:0000313" key="5">
    <source>
        <dbReference type="EMBL" id="OMJ24598.1"/>
    </source>
</evidence>
<organism evidence="5 6">
    <name type="scientific">Smittium culicis</name>
    <dbReference type="NCBI Taxonomy" id="133412"/>
    <lineage>
        <taxon>Eukaryota</taxon>
        <taxon>Fungi</taxon>
        <taxon>Fungi incertae sedis</taxon>
        <taxon>Zoopagomycota</taxon>
        <taxon>Kickxellomycotina</taxon>
        <taxon>Harpellomycetes</taxon>
        <taxon>Harpellales</taxon>
        <taxon>Legeriomycetaceae</taxon>
        <taxon>Smittium</taxon>
    </lineage>
</organism>
<dbReference type="OrthoDB" id="361494at2759"/>
<dbReference type="InterPro" id="IPR001680">
    <property type="entry name" value="WD40_rpt"/>
</dbReference>
<feature type="region of interest" description="Disordered" evidence="4">
    <location>
        <begin position="753"/>
        <end position="778"/>
    </location>
</feature>
<dbReference type="InterPro" id="IPR015943">
    <property type="entry name" value="WD40/YVTN_repeat-like_dom_sf"/>
</dbReference>
<dbReference type="InterPro" id="IPR040323">
    <property type="entry name" value="EIPR1"/>
</dbReference>
<comment type="caution">
    <text evidence="5">The sequence shown here is derived from an EMBL/GenBank/DDBJ whole genome shotgun (WGS) entry which is preliminary data.</text>
</comment>
<keyword evidence="2" id="KW-0853">WD repeat</keyword>
<sequence>MRTDYINFGSAENPAFGTGSKSNPYNFDAVGLWRANYGCSNTHDSQETSSSLLALPDDSRFTTSLAISKEAPLVAIGSGSYDTNLFFVQTPTNGGQNESGGGAPQQKPQMAVKAFFASKFPIYSLSFQSNLLITGTERSAAVLYQVSKSQLVSGSADTGSSSSKDTPLVRCVGTYKNKAAKSIETAAAGNHISTRRVHIVSFSPGTDSDSNRAQMSLDSSPDDYWPPSSIDAKSNIFFSCLGGTVNVWDTSVNMKALRIEKLSSQPLSAAEWSPHAPYNLIFGGSVDGTINAFDLRKRGRGIVFTEQHGSSKVSINDLAISPFVPYFLATASDDGTTNIWDLRFASSGKPAAVVGKNMVHGSATKLCWSKNYVDLLAIGSSDRHVRLFNLRPNSFAIPNTEFNHSPFASSTHNQQSSSHSNNHNNSFVMQPTKVSSFVVSDRIGAEDIGAIVGLVNGPSLDSSNQEVYYSLSDCGDLYSHSINQSLLYNTAPHLMNKSIYPNEYRAESLVYSRDIASASISAINFVDSLLLTQKDKKIIQNIIDSSSQIRQLCSLFKAKLAISHDSWKFPSQTSKGPASSLADIHNDDENGPITDPAVIQQKFAENLADLCYGLPPGYSLEEIARKEPSVMSALEKLNMTNLCIKLNDLISEFKKNETDKNAEQLNASICQKLISREQQLITYLKIQPLLFDTELLKDVAKIILSHDCLRGLSLGVKICEAYFLLQKKGIVKCTDLNSLVHVLLAPTIFDPEEPDTSKNVDPTNTGSSSSPNSIPEADGATPSYLNAVQIRSRIRSYLAINPLIVLEMVKLEIKVQETVLKGGDQVKVADRIIQHMSSHSKVVKTLIPKSAKVASASSSNPDFMFSYLVSEIRSDYPSTVTLSAAATRLYLNALIQMRAYDEYLANVKFWLPNYPSRLTNYPLTQVLAPQTYEVVVPRFKRQLDVVVSTINKEPLGLEPRIYRDIIMKLANALTRGELDKTELGMGPTKNSNDPAAKAPNTQQLETDKKNITQPPSNTQQKQSNLLTIDQVKIYFDTISKAFISVLEALYRHNSESQQRASREVSPLVACLVDILSTYKSDEIASFIEAAKKYQSANATSTK</sequence>
<dbReference type="PANTHER" id="PTHR14205">
    <property type="entry name" value="WD-REPEAT PROTEIN"/>
    <property type="match status" value="1"/>
</dbReference>
<dbReference type="Pfam" id="PF00400">
    <property type="entry name" value="WD40"/>
    <property type="match status" value="1"/>
</dbReference>
<keyword evidence="5" id="KW-0675">Receptor</keyword>
<evidence type="ECO:0000313" key="6">
    <source>
        <dbReference type="Proteomes" id="UP000187283"/>
    </source>
</evidence>
<dbReference type="SMART" id="SM00320">
    <property type="entry name" value="WD40"/>
    <property type="match status" value="5"/>
</dbReference>
<evidence type="ECO:0000256" key="1">
    <source>
        <dbReference type="ARBA" id="ARBA00005672"/>
    </source>
</evidence>
<dbReference type="InterPro" id="IPR036322">
    <property type="entry name" value="WD40_repeat_dom_sf"/>
</dbReference>
<feature type="compositionally biased region" description="Polar residues" evidence="4">
    <location>
        <begin position="1011"/>
        <end position="1022"/>
    </location>
</feature>
<dbReference type="Gene3D" id="2.130.10.10">
    <property type="entry name" value="YVTN repeat-like/Quinoprotein amine dehydrogenase"/>
    <property type="match status" value="1"/>
</dbReference>
<evidence type="ECO:0000256" key="3">
    <source>
        <dbReference type="ARBA" id="ARBA00022737"/>
    </source>
</evidence>
<protein>
    <submittedName>
        <fullName evidence="5">Peroxisomal targeting signal 2 receptor</fullName>
    </submittedName>
</protein>
<dbReference type="PANTHER" id="PTHR14205:SF15">
    <property type="entry name" value="EARP AND GARP COMPLEX-INTERACTING PROTEIN 1"/>
    <property type="match status" value="1"/>
</dbReference>
<dbReference type="STRING" id="133412.A0A1R1YCE4"/>
<dbReference type="SUPFAM" id="SSF50978">
    <property type="entry name" value="WD40 repeat-like"/>
    <property type="match status" value="1"/>
</dbReference>
<dbReference type="PROSITE" id="PS00678">
    <property type="entry name" value="WD_REPEATS_1"/>
    <property type="match status" value="1"/>
</dbReference>
<dbReference type="InterPro" id="IPR019775">
    <property type="entry name" value="WD40_repeat_CS"/>
</dbReference>
<keyword evidence="6" id="KW-1185">Reference proteome</keyword>
<gene>
    <name evidence="5" type="ORF">AYI70_g1475</name>
</gene>
<reference evidence="5 6" key="1">
    <citation type="submission" date="2017-01" db="EMBL/GenBank/DDBJ databases">
        <authorList>
            <person name="Mah S.A."/>
            <person name="Swanson W.J."/>
            <person name="Moy G.W."/>
            <person name="Vacquier V.D."/>
        </authorList>
    </citation>
    <scope>NUCLEOTIDE SEQUENCE [LARGE SCALE GENOMIC DNA]</scope>
    <source>
        <strain evidence="5 6">GSMNP</strain>
    </source>
</reference>
<accession>A0A1R1YCE4</accession>
<feature type="region of interest" description="Disordered" evidence="4">
    <location>
        <begin position="406"/>
        <end position="425"/>
    </location>
</feature>
<comment type="similarity">
    <text evidence="1">Belongs to the WD repeat EIPR1 family.</text>
</comment>
<dbReference type="AlphaFoldDB" id="A0A1R1YCE4"/>
<feature type="compositionally biased region" description="Polar residues" evidence="4">
    <location>
        <begin position="988"/>
        <end position="1004"/>
    </location>
</feature>
<proteinExistence type="inferred from homology"/>